<sequence>MEGYDKLHEMLQNALVQAGEEAGMLLGQSLSVTLTDSLTFSKSAYFGDLDDGVFVLEVESREEYPGRLYLLFNLRDAILMSSLLLGIPAARIKEKQRLSIIEADDIDAFGEIGNMVNGALNTTFQGSLSGKAHLKLQGSKKYVPEIDPLSSEEPLPDGDYLMFRSKLEMEGQEMHHLDVLIPLDLGKLYDPPAEAKPEAEPPVEESEEAAEPAVAAAAAPVADGAVGTVQAAVAGSTGEDMVVIFEDDDVDRHQMAESLKFTGFKIVESTLNADIKDILSQGNVRLVVIGSRDADDRELAVCIKINALRQEQPVPIIMSAERWTRTAVLKALKYGAREIIIKPCDYDDLVSKVRRLCRIMAV</sequence>
<dbReference type="InterPro" id="IPR001789">
    <property type="entry name" value="Sig_transdc_resp-reg_receiver"/>
</dbReference>
<dbReference type="Gene3D" id="3.40.50.2300">
    <property type="match status" value="1"/>
</dbReference>
<evidence type="ECO:0000313" key="5">
    <source>
        <dbReference type="Proteomes" id="UP001295463"/>
    </source>
</evidence>
<evidence type="ECO:0000256" key="2">
    <source>
        <dbReference type="PROSITE-ProRule" id="PRU00169"/>
    </source>
</evidence>
<protein>
    <submittedName>
        <fullName evidence="4">Response regulator receiver protein</fullName>
    </submittedName>
</protein>
<comment type="caution">
    <text evidence="2">Lacks conserved residue(s) required for the propagation of feature annotation.</text>
</comment>
<accession>A0ABN8HBG4</accession>
<keyword evidence="1" id="KW-0145">Chemotaxis</keyword>
<evidence type="ECO:0000313" key="4">
    <source>
        <dbReference type="EMBL" id="CAH2029981.1"/>
    </source>
</evidence>
<evidence type="ECO:0000259" key="3">
    <source>
        <dbReference type="PROSITE" id="PS50110"/>
    </source>
</evidence>
<dbReference type="RefSeq" id="WP_305730956.1">
    <property type="nucleotide sequence ID" value="NZ_OW150024.1"/>
</dbReference>
<dbReference type="PROSITE" id="PS50110">
    <property type="entry name" value="RESPONSE_REGULATORY"/>
    <property type="match status" value="1"/>
</dbReference>
<proteinExistence type="predicted"/>
<keyword evidence="5" id="KW-1185">Reference proteome</keyword>
<dbReference type="SUPFAM" id="SSF103039">
    <property type="entry name" value="CheC-like"/>
    <property type="match status" value="1"/>
</dbReference>
<name>A0ABN8HBG4_9BACT</name>
<evidence type="ECO:0000256" key="1">
    <source>
        <dbReference type="ARBA" id="ARBA00022500"/>
    </source>
</evidence>
<dbReference type="Proteomes" id="UP001295463">
    <property type="component" value="Chromosome"/>
</dbReference>
<dbReference type="InterPro" id="IPR011006">
    <property type="entry name" value="CheY-like_superfamily"/>
</dbReference>
<gene>
    <name evidence="4" type="ORF">GEAMG1_0159</name>
</gene>
<organism evidence="4 5">
    <name type="scientific">Trichlorobacter ammonificans</name>
    <dbReference type="NCBI Taxonomy" id="2916410"/>
    <lineage>
        <taxon>Bacteria</taxon>
        <taxon>Pseudomonadati</taxon>
        <taxon>Thermodesulfobacteriota</taxon>
        <taxon>Desulfuromonadia</taxon>
        <taxon>Geobacterales</taxon>
        <taxon>Geobacteraceae</taxon>
        <taxon>Trichlorobacter</taxon>
    </lineage>
</organism>
<dbReference type="Gene3D" id="3.40.1550.10">
    <property type="entry name" value="CheC-like"/>
    <property type="match status" value="1"/>
</dbReference>
<dbReference type="EMBL" id="OW150024">
    <property type="protein sequence ID" value="CAH2029981.1"/>
    <property type="molecule type" value="Genomic_DNA"/>
</dbReference>
<reference evidence="4 5" key="1">
    <citation type="submission" date="2022-03" db="EMBL/GenBank/DDBJ databases">
        <authorList>
            <person name="Koch H."/>
        </authorList>
    </citation>
    <scope>NUCLEOTIDE SEQUENCE [LARGE SCALE GENOMIC DNA]</scope>
    <source>
        <strain evidence="4 5">G1</strain>
    </source>
</reference>
<dbReference type="SUPFAM" id="SSF52172">
    <property type="entry name" value="CheY-like"/>
    <property type="match status" value="1"/>
</dbReference>
<dbReference type="InterPro" id="IPR028976">
    <property type="entry name" value="CheC-like_sf"/>
</dbReference>
<feature type="domain" description="Response regulatory" evidence="3">
    <location>
        <begin position="241"/>
        <end position="357"/>
    </location>
</feature>